<keyword evidence="2" id="KW-1185">Reference proteome</keyword>
<reference evidence="2" key="1">
    <citation type="submission" date="2020-01" db="EMBL/GenBank/DDBJ databases">
        <title>Draft genome sequence of the Termite Coptotermes fromosanus.</title>
        <authorList>
            <person name="Itakura S."/>
            <person name="Yosikawa Y."/>
            <person name="Umezawa K."/>
        </authorList>
    </citation>
    <scope>NUCLEOTIDE SEQUENCE [LARGE SCALE GENOMIC DNA]</scope>
</reference>
<dbReference type="AlphaFoldDB" id="A0A6L2PVU4"/>
<evidence type="ECO:0000313" key="2">
    <source>
        <dbReference type="Proteomes" id="UP000502823"/>
    </source>
</evidence>
<dbReference type="InterPro" id="IPR036728">
    <property type="entry name" value="PBP_GOBP_sf"/>
</dbReference>
<sequence length="65" mass="7106">LNDGKLDEDVILNFLNKGFKAAGVPLDEEKIRKGISDCVINSDTGKCTSGYNSWNCVMEFASNYG</sequence>
<gene>
    <name evidence="1" type="ORF">Cfor_09403</name>
</gene>
<dbReference type="InParanoid" id="A0A6L2PVU4"/>
<feature type="non-terminal residue" evidence="1">
    <location>
        <position position="65"/>
    </location>
</feature>
<dbReference type="SUPFAM" id="SSF47565">
    <property type="entry name" value="Insect pheromone/odorant-binding proteins"/>
    <property type="match status" value="1"/>
</dbReference>
<dbReference type="GO" id="GO:0005549">
    <property type="term" value="F:odorant binding"/>
    <property type="evidence" value="ECO:0007669"/>
    <property type="project" value="InterPro"/>
</dbReference>
<accession>A0A6L2PVU4</accession>
<dbReference type="Pfam" id="PF01395">
    <property type="entry name" value="PBP_GOBP"/>
    <property type="match status" value="1"/>
</dbReference>
<feature type="non-terminal residue" evidence="1">
    <location>
        <position position="1"/>
    </location>
</feature>
<dbReference type="InterPro" id="IPR006170">
    <property type="entry name" value="PBP/GOBP"/>
</dbReference>
<proteinExistence type="predicted"/>
<dbReference type="EMBL" id="BLKM01000655">
    <property type="protein sequence ID" value="GFG36666.1"/>
    <property type="molecule type" value="Genomic_DNA"/>
</dbReference>
<name>A0A6L2PVU4_COPFO</name>
<protein>
    <submittedName>
        <fullName evidence="1">Uncharacterized protein</fullName>
    </submittedName>
</protein>
<dbReference type="Gene3D" id="1.10.238.20">
    <property type="entry name" value="Pheromone/general odorant binding protein domain"/>
    <property type="match status" value="1"/>
</dbReference>
<organism evidence="1 2">
    <name type="scientific">Coptotermes formosanus</name>
    <name type="common">Formosan subterranean termite</name>
    <dbReference type="NCBI Taxonomy" id="36987"/>
    <lineage>
        <taxon>Eukaryota</taxon>
        <taxon>Metazoa</taxon>
        <taxon>Ecdysozoa</taxon>
        <taxon>Arthropoda</taxon>
        <taxon>Hexapoda</taxon>
        <taxon>Insecta</taxon>
        <taxon>Pterygota</taxon>
        <taxon>Neoptera</taxon>
        <taxon>Polyneoptera</taxon>
        <taxon>Dictyoptera</taxon>
        <taxon>Blattodea</taxon>
        <taxon>Blattoidea</taxon>
        <taxon>Termitoidae</taxon>
        <taxon>Rhinotermitidae</taxon>
        <taxon>Coptotermes</taxon>
    </lineage>
</organism>
<dbReference type="Proteomes" id="UP000502823">
    <property type="component" value="Unassembled WGS sequence"/>
</dbReference>
<comment type="caution">
    <text evidence="1">The sequence shown here is derived from an EMBL/GenBank/DDBJ whole genome shotgun (WGS) entry which is preliminary data.</text>
</comment>
<evidence type="ECO:0000313" key="1">
    <source>
        <dbReference type="EMBL" id="GFG36666.1"/>
    </source>
</evidence>